<proteinExistence type="predicted"/>
<name>A0AAW6XLZ5_9LACO</name>
<dbReference type="EMBL" id="JASOGN010000450">
    <property type="protein sequence ID" value="MDK6503905.1"/>
    <property type="molecule type" value="Genomic_DNA"/>
</dbReference>
<gene>
    <name evidence="1" type="ORF">QP235_12200</name>
</gene>
<organism evidence="1 2">
    <name type="scientific">Lactobacillus crispatus</name>
    <dbReference type="NCBI Taxonomy" id="47770"/>
    <lineage>
        <taxon>Bacteria</taxon>
        <taxon>Bacillati</taxon>
        <taxon>Bacillota</taxon>
        <taxon>Bacilli</taxon>
        <taxon>Lactobacillales</taxon>
        <taxon>Lactobacillaceae</taxon>
        <taxon>Lactobacillus</taxon>
    </lineage>
</organism>
<evidence type="ECO:0000313" key="2">
    <source>
        <dbReference type="Proteomes" id="UP001230300"/>
    </source>
</evidence>
<feature type="non-terminal residue" evidence="1">
    <location>
        <position position="75"/>
    </location>
</feature>
<dbReference type="AlphaFoldDB" id="A0AAW6XLZ5"/>
<sequence>MAFAAIKSAQHLPTPFQAAAQKIASIFVSLESSVRSSGERMANSIANGTLVSAVHSIGQKIRSGLVNAVNSATNT</sequence>
<evidence type="ECO:0000313" key="1">
    <source>
        <dbReference type="EMBL" id="MDK6503905.1"/>
    </source>
</evidence>
<protein>
    <submittedName>
        <fullName evidence="1">Uncharacterized protein</fullName>
    </submittedName>
</protein>
<accession>A0AAW6XLZ5</accession>
<dbReference type="Proteomes" id="UP001230300">
    <property type="component" value="Unassembled WGS sequence"/>
</dbReference>
<reference evidence="1" key="1">
    <citation type="submission" date="2023-05" db="EMBL/GenBank/DDBJ databases">
        <title>Cataloging the Phylogenetic Diversity of Human Bladder Bacteria.</title>
        <authorList>
            <person name="Du J."/>
        </authorList>
    </citation>
    <scope>NUCLEOTIDE SEQUENCE</scope>
    <source>
        <strain evidence="1">UMB9226</strain>
    </source>
</reference>
<comment type="caution">
    <text evidence="1">The sequence shown here is derived from an EMBL/GenBank/DDBJ whole genome shotgun (WGS) entry which is preliminary data.</text>
</comment>